<dbReference type="VEuPathDB" id="VectorBase:HLOH_054856"/>
<organism evidence="1 2">
    <name type="scientific">Haemaphysalis longicornis</name>
    <name type="common">Bush tick</name>
    <dbReference type="NCBI Taxonomy" id="44386"/>
    <lineage>
        <taxon>Eukaryota</taxon>
        <taxon>Metazoa</taxon>
        <taxon>Ecdysozoa</taxon>
        <taxon>Arthropoda</taxon>
        <taxon>Chelicerata</taxon>
        <taxon>Arachnida</taxon>
        <taxon>Acari</taxon>
        <taxon>Parasitiformes</taxon>
        <taxon>Ixodida</taxon>
        <taxon>Ixodoidea</taxon>
        <taxon>Ixodidae</taxon>
        <taxon>Haemaphysalinae</taxon>
        <taxon>Haemaphysalis</taxon>
    </lineage>
</organism>
<comment type="caution">
    <text evidence="1">The sequence shown here is derived from an EMBL/GenBank/DDBJ whole genome shotgun (WGS) entry which is preliminary data.</text>
</comment>
<dbReference type="GO" id="GO:0003676">
    <property type="term" value="F:nucleic acid binding"/>
    <property type="evidence" value="ECO:0007669"/>
    <property type="project" value="InterPro"/>
</dbReference>
<gene>
    <name evidence="1" type="ORF">HPB48_006524</name>
</gene>
<dbReference type="Proteomes" id="UP000821853">
    <property type="component" value="Chromosome 9"/>
</dbReference>
<keyword evidence="2" id="KW-1185">Reference proteome</keyword>
<dbReference type="AlphaFoldDB" id="A0A9J6H3I5"/>
<protein>
    <recommendedName>
        <fullName evidence="3">Tick transposon</fullName>
    </recommendedName>
</protein>
<reference evidence="1 2" key="1">
    <citation type="journal article" date="2020" name="Cell">
        <title>Large-Scale Comparative Analyses of Tick Genomes Elucidate Their Genetic Diversity and Vector Capacities.</title>
        <authorList>
            <consortium name="Tick Genome and Microbiome Consortium (TIGMIC)"/>
            <person name="Jia N."/>
            <person name="Wang J."/>
            <person name="Shi W."/>
            <person name="Du L."/>
            <person name="Sun Y."/>
            <person name="Zhan W."/>
            <person name="Jiang J.F."/>
            <person name="Wang Q."/>
            <person name="Zhang B."/>
            <person name="Ji P."/>
            <person name="Bell-Sakyi L."/>
            <person name="Cui X.M."/>
            <person name="Yuan T.T."/>
            <person name="Jiang B.G."/>
            <person name="Yang W.F."/>
            <person name="Lam T.T."/>
            <person name="Chang Q.C."/>
            <person name="Ding S.J."/>
            <person name="Wang X.J."/>
            <person name="Zhu J.G."/>
            <person name="Ruan X.D."/>
            <person name="Zhao L."/>
            <person name="Wei J.T."/>
            <person name="Ye R.Z."/>
            <person name="Que T.C."/>
            <person name="Du C.H."/>
            <person name="Zhou Y.H."/>
            <person name="Cheng J.X."/>
            <person name="Dai P.F."/>
            <person name="Guo W.B."/>
            <person name="Han X.H."/>
            <person name="Huang E.J."/>
            <person name="Li L.F."/>
            <person name="Wei W."/>
            <person name="Gao Y.C."/>
            <person name="Liu J.Z."/>
            <person name="Shao H.Z."/>
            <person name="Wang X."/>
            <person name="Wang C.C."/>
            <person name="Yang T.C."/>
            <person name="Huo Q.B."/>
            <person name="Li W."/>
            <person name="Chen H.Y."/>
            <person name="Chen S.E."/>
            <person name="Zhou L.G."/>
            <person name="Ni X.B."/>
            <person name="Tian J.H."/>
            <person name="Sheng Y."/>
            <person name="Liu T."/>
            <person name="Pan Y.S."/>
            <person name="Xia L.Y."/>
            <person name="Li J."/>
            <person name="Zhao F."/>
            <person name="Cao W.C."/>
        </authorList>
    </citation>
    <scope>NUCLEOTIDE SEQUENCE [LARGE SCALE GENOMIC DNA]</scope>
    <source>
        <strain evidence="1">HaeL-2018</strain>
    </source>
</reference>
<name>A0A9J6H3I5_HAELO</name>
<dbReference type="InterPro" id="IPR036397">
    <property type="entry name" value="RNaseH_sf"/>
</dbReference>
<accession>A0A9J6H3I5</accession>
<proteinExistence type="predicted"/>
<evidence type="ECO:0000313" key="2">
    <source>
        <dbReference type="Proteomes" id="UP000821853"/>
    </source>
</evidence>
<dbReference type="OrthoDB" id="6497161at2759"/>
<evidence type="ECO:0000313" key="1">
    <source>
        <dbReference type="EMBL" id="KAH9381577.1"/>
    </source>
</evidence>
<dbReference type="OMA" id="TTHMIRR"/>
<evidence type="ECO:0008006" key="3">
    <source>
        <dbReference type="Google" id="ProtNLM"/>
    </source>
</evidence>
<sequence length="521" mass="56985">MAKLPPLLNAILELRHVLYANDVTMWATRGSDGHIQNGLQEAADVVLNYDSLGGLSCAAEKSGLLVLPPHMRPVTKPEISIYLIPCVTPVRVLGLHLQSNGRDTHTVHLLKTQITQTTHMIRRISNRRAGLKEADTLRIVQSLLISRLAYHVPFHNLLRSELQRLNTALRTGIKAALGLPPYTSTQRLLQLGVHNTIEEIIDAKRAGQLIRLSTTRTGRHVLARLGYPEPSSPLPPNPLALAPVVCARLQVAPLPKNMHAETNQGRRRARAETLACQYGHDPHVIYTDAASYPAKPSAKVAVASTVAGNARTTCSVRTDSIRVADETAIQLAVSHITTARPAEADDDDKWAIITDSQATFRAYSLESSPSNLRNSDPSKLPFIRIVWTPGHASLPGNEHAHALAEEMTHRGSEEVDRQIQGGSKASASIPHPMNLSTLHSHSPTTAHKEKHYLHPTTPYPAPMPRHGGSSRHTRLQTYTAQTPLLLQPITLATAPACQSPTPTLYYSVWECPRPPEGLTPI</sequence>
<dbReference type="SUPFAM" id="SSF53098">
    <property type="entry name" value="Ribonuclease H-like"/>
    <property type="match status" value="1"/>
</dbReference>
<dbReference type="InterPro" id="IPR012337">
    <property type="entry name" value="RNaseH-like_sf"/>
</dbReference>
<dbReference type="Gene3D" id="3.30.420.10">
    <property type="entry name" value="Ribonuclease H-like superfamily/Ribonuclease H"/>
    <property type="match status" value="1"/>
</dbReference>
<dbReference type="EMBL" id="JABSTR010000011">
    <property type="protein sequence ID" value="KAH9381577.1"/>
    <property type="molecule type" value="Genomic_DNA"/>
</dbReference>